<gene>
    <name evidence="2" type="ORF">YQE_00201</name>
</gene>
<reference evidence="2" key="1">
    <citation type="journal article" date="2013" name="Genome Biol.">
        <title>Draft genome of the mountain pine beetle, Dendroctonus ponderosae Hopkins, a major forest pest.</title>
        <authorList>
            <person name="Keeling C.I."/>
            <person name="Yuen M.M."/>
            <person name="Liao N.Y."/>
            <person name="Docking T.R."/>
            <person name="Chan S.K."/>
            <person name="Taylor G.A."/>
            <person name="Palmquist D.L."/>
            <person name="Jackman S.D."/>
            <person name="Nguyen A."/>
            <person name="Li M."/>
            <person name="Henderson H."/>
            <person name="Janes J.K."/>
            <person name="Zhao Y."/>
            <person name="Pandoh P."/>
            <person name="Moore R."/>
            <person name="Sperling F.A."/>
            <person name="Huber D.P."/>
            <person name="Birol I."/>
            <person name="Jones S.J."/>
            <person name="Bohlmann J."/>
        </authorList>
    </citation>
    <scope>NUCLEOTIDE SEQUENCE</scope>
</reference>
<sequence>MQTHLAAAASAHHSMQQTHHHAANSRQANLPAQNLKRGLSVADDEDHQPHHHANGEVSSKRMLTVEEHPNVRQDAQMVRPPLTRGESLPAVSLAQPFVVTTERTFKQEKHPMRTGSFDASTAFKVNGKSSWLFLHILPM</sequence>
<feature type="non-terminal residue" evidence="2">
    <location>
        <position position="1"/>
    </location>
</feature>
<dbReference type="HOGENOM" id="CLU_1847175_0_0_1"/>
<feature type="compositionally biased region" description="Low complexity" evidence="1">
    <location>
        <begin position="1"/>
        <end position="17"/>
    </location>
</feature>
<dbReference type="OrthoDB" id="10065080at2759"/>
<dbReference type="EMBL" id="KB735122">
    <property type="protein sequence ID" value="ENN83440.1"/>
    <property type="molecule type" value="Genomic_DNA"/>
</dbReference>
<proteinExistence type="predicted"/>
<accession>N6UNW3</accession>
<organism evidence="2">
    <name type="scientific">Dendroctonus ponderosae</name>
    <name type="common">Mountain pine beetle</name>
    <dbReference type="NCBI Taxonomy" id="77166"/>
    <lineage>
        <taxon>Eukaryota</taxon>
        <taxon>Metazoa</taxon>
        <taxon>Ecdysozoa</taxon>
        <taxon>Arthropoda</taxon>
        <taxon>Hexapoda</taxon>
        <taxon>Insecta</taxon>
        <taxon>Pterygota</taxon>
        <taxon>Neoptera</taxon>
        <taxon>Endopterygota</taxon>
        <taxon>Coleoptera</taxon>
        <taxon>Polyphaga</taxon>
        <taxon>Cucujiformia</taxon>
        <taxon>Curculionidae</taxon>
        <taxon>Scolytinae</taxon>
        <taxon>Dendroctonus</taxon>
    </lineage>
</organism>
<name>N6UNW3_DENPD</name>
<evidence type="ECO:0000313" key="2">
    <source>
        <dbReference type="EMBL" id="ENN83440.1"/>
    </source>
</evidence>
<protein>
    <submittedName>
        <fullName evidence="2">Uncharacterized protein</fullName>
    </submittedName>
</protein>
<feature type="region of interest" description="Disordered" evidence="1">
    <location>
        <begin position="1"/>
        <end position="62"/>
    </location>
</feature>
<evidence type="ECO:0000256" key="1">
    <source>
        <dbReference type="SAM" id="MobiDB-lite"/>
    </source>
</evidence>
<dbReference type="AlphaFoldDB" id="N6UNW3"/>